<organism evidence="1">
    <name type="scientific">Arundo donax</name>
    <name type="common">Giant reed</name>
    <name type="synonym">Donax arundinaceus</name>
    <dbReference type="NCBI Taxonomy" id="35708"/>
    <lineage>
        <taxon>Eukaryota</taxon>
        <taxon>Viridiplantae</taxon>
        <taxon>Streptophyta</taxon>
        <taxon>Embryophyta</taxon>
        <taxon>Tracheophyta</taxon>
        <taxon>Spermatophyta</taxon>
        <taxon>Magnoliopsida</taxon>
        <taxon>Liliopsida</taxon>
        <taxon>Poales</taxon>
        <taxon>Poaceae</taxon>
        <taxon>PACMAD clade</taxon>
        <taxon>Arundinoideae</taxon>
        <taxon>Arundineae</taxon>
        <taxon>Arundo</taxon>
    </lineage>
</organism>
<reference evidence="1" key="2">
    <citation type="journal article" date="2015" name="Data Brief">
        <title>Shoot transcriptome of the giant reed, Arundo donax.</title>
        <authorList>
            <person name="Barrero R.A."/>
            <person name="Guerrero F.D."/>
            <person name="Moolhuijzen P."/>
            <person name="Goolsby J.A."/>
            <person name="Tidwell J."/>
            <person name="Bellgard S.E."/>
            <person name="Bellgard M.I."/>
        </authorList>
    </citation>
    <scope>NUCLEOTIDE SEQUENCE</scope>
    <source>
        <tissue evidence="1">Shoot tissue taken approximately 20 cm above the soil surface</tissue>
    </source>
</reference>
<reference evidence="1" key="1">
    <citation type="submission" date="2014-09" db="EMBL/GenBank/DDBJ databases">
        <authorList>
            <person name="Magalhaes I.L.F."/>
            <person name="Oliveira U."/>
            <person name="Santos F.R."/>
            <person name="Vidigal T.H.D.A."/>
            <person name="Brescovit A.D."/>
            <person name="Santos A.J."/>
        </authorList>
    </citation>
    <scope>NUCLEOTIDE SEQUENCE</scope>
    <source>
        <tissue evidence="1">Shoot tissue taken approximately 20 cm above the soil surface</tissue>
    </source>
</reference>
<protein>
    <submittedName>
        <fullName evidence="1">Uncharacterized protein</fullName>
    </submittedName>
</protein>
<evidence type="ECO:0000313" key="1">
    <source>
        <dbReference type="EMBL" id="JAD68398.1"/>
    </source>
</evidence>
<dbReference type="AlphaFoldDB" id="A0A0A9C1R1"/>
<name>A0A0A9C1R1_ARUDO</name>
<dbReference type="EMBL" id="GBRH01229497">
    <property type="protein sequence ID" value="JAD68398.1"/>
    <property type="molecule type" value="Transcribed_RNA"/>
</dbReference>
<sequence length="48" mass="5406">MVSLLFCLFRPCSHDPMASSLLVGIPLSPKVQTITLHMNLAREQPKKR</sequence>
<accession>A0A0A9C1R1</accession>
<proteinExistence type="predicted"/>